<dbReference type="GO" id="GO:0046872">
    <property type="term" value="F:metal ion binding"/>
    <property type="evidence" value="ECO:0007669"/>
    <property type="project" value="UniProtKB-KW"/>
</dbReference>
<dbReference type="InterPro" id="IPR001173">
    <property type="entry name" value="Glyco_trans_2-like"/>
</dbReference>
<keyword evidence="9" id="KW-0479">Metal-binding</keyword>
<keyword evidence="13 17" id="KW-0333">Golgi apparatus</keyword>
<dbReference type="GeneID" id="114439167"/>
<evidence type="ECO:0000256" key="8">
    <source>
        <dbReference type="ARBA" id="ARBA00022692"/>
    </source>
</evidence>
<evidence type="ECO:0000256" key="7">
    <source>
        <dbReference type="ARBA" id="ARBA00022679"/>
    </source>
</evidence>
<evidence type="ECO:0000313" key="19">
    <source>
        <dbReference type="Proteomes" id="UP000515145"/>
    </source>
</evidence>
<dbReference type="UniPathway" id="UPA00378"/>
<evidence type="ECO:0000256" key="2">
    <source>
        <dbReference type="ARBA" id="ARBA00004323"/>
    </source>
</evidence>
<proteinExistence type="inferred from homology"/>
<dbReference type="GO" id="GO:0004653">
    <property type="term" value="F:polypeptide N-acetylgalactosaminyltransferase activity"/>
    <property type="evidence" value="ECO:0007669"/>
    <property type="project" value="TreeGrafter"/>
</dbReference>
<keyword evidence="7 17" id="KW-0808">Transferase</keyword>
<evidence type="ECO:0000259" key="18">
    <source>
        <dbReference type="SMART" id="SM00458"/>
    </source>
</evidence>
<dbReference type="CDD" id="cd02510">
    <property type="entry name" value="pp-GalNAc-T"/>
    <property type="match status" value="1"/>
</dbReference>
<sequence>MSNNLCHPSGQHLRVRLNHPAKLTVFCSLSLIFIIYILFHIKNTAMPSYLPVSSGFTGPPFKRLAGLSAPECLPGFYSEKELKPRLQRPPQDPRAPGANGKAFVLDHMTREESKEEIRGFVKNQFNQFASDHISLHRDLGEDTRPPDCVAQRFGRCPGLPTTSVIIVFHNEAWSALLRTVYSVLHTAPAALLTEIILVDDASTDDHLKARLDEYVQQLDIVHVLRQRQRKGLTAARLLGAQAARGEVLTFLDSHCECFPGWLEPLLARIVQQPTAVVSPKIATIDQNNLKFNKPVPEPQYYSRGNFDWRLKFGWEAIPKEEWKRRAKETYPIRTPTFAGGLFSVSKSYFEYIGTYDDQMEFWGGENLEMSFRVWQCGGQMEIIPCSVVGHIFRTKSPHTFPNSTATITRNLVRLAEVWMDEYKWIFYRTDRRAAAIFKMNSFGDVSKRQNLRETLKCRSFSWYLNNVYPEAFVPDIRPVMYGQLENIGWRCRLDARKATKKWEPIEVIKCNTREGAQYFEYTSNQEVRLSAGIELCLHVSPGSALVSLELCQLKGKVLPERVWIFTQTNHLKNSLTGKCLTVSEKTVIVASCKPRASQTWTFIQG</sequence>
<keyword evidence="14 17" id="KW-0472">Membrane</keyword>
<dbReference type="PROSITE" id="PS50231">
    <property type="entry name" value="RICIN_B_LECTIN"/>
    <property type="match status" value="1"/>
</dbReference>
<organism evidence="19 20">
    <name type="scientific">Parambassis ranga</name>
    <name type="common">Indian glassy fish</name>
    <dbReference type="NCBI Taxonomy" id="210632"/>
    <lineage>
        <taxon>Eukaryota</taxon>
        <taxon>Metazoa</taxon>
        <taxon>Chordata</taxon>
        <taxon>Craniata</taxon>
        <taxon>Vertebrata</taxon>
        <taxon>Euteleostomi</taxon>
        <taxon>Actinopterygii</taxon>
        <taxon>Neopterygii</taxon>
        <taxon>Teleostei</taxon>
        <taxon>Neoteleostei</taxon>
        <taxon>Acanthomorphata</taxon>
        <taxon>Ovalentaria</taxon>
        <taxon>Ambassidae</taxon>
        <taxon>Parambassis</taxon>
    </lineage>
</organism>
<dbReference type="SUPFAM" id="SSF50370">
    <property type="entry name" value="Ricin B-like lectins"/>
    <property type="match status" value="1"/>
</dbReference>
<dbReference type="SMART" id="SM00458">
    <property type="entry name" value="RICIN"/>
    <property type="match status" value="1"/>
</dbReference>
<evidence type="ECO:0000256" key="16">
    <source>
        <dbReference type="ARBA" id="ARBA00023211"/>
    </source>
</evidence>
<dbReference type="PANTHER" id="PTHR11675:SF137">
    <property type="entry name" value="POLYPEPTIDE N-ACETYLGALACTOSAMINYLTRANSFERASE"/>
    <property type="match status" value="1"/>
</dbReference>
<keyword evidence="10 17" id="KW-0430">Lectin</keyword>
<evidence type="ECO:0000256" key="12">
    <source>
        <dbReference type="ARBA" id="ARBA00022989"/>
    </source>
</evidence>
<evidence type="ECO:0000256" key="17">
    <source>
        <dbReference type="RuleBase" id="RU361242"/>
    </source>
</evidence>
<dbReference type="GO" id="GO:0030246">
    <property type="term" value="F:carbohydrate binding"/>
    <property type="evidence" value="ECO:0007669"/>
    <property type="project" value="UniProtKB-KW"/>
</dbReference>
<keyword evidence="12 17" id="KW-1133">Transmembrane helix</keyword>
<keyword evidence="19" id="KW-1185">Reference proteome</keyword>
<dbReference type="InterPro" id="IPR045885">
    <property type="entry name" value="GalNAc-T"/>
</dbReference>
<dbReference type="Proteomes" id="UP000515145">
    <property type="component" value="Chromosome 7"/>
</dbReference>
<dbReference type="InterPro" id="IPR035992">
    <property type="entry name" value="Ricin_B-like_lectins"/>
</dbReference>
<feature type="transmembrane region" description="Helical" evidence="17">
    <location>
        <begin position="21"/>
        <end position="39"/>
    </location>
</feature>
<accession>A0A6P7IMP5</accession>
<dbReference type="Pfam" id="PF00652">
    <property type="entry name" value="Ricin_B_lectin"/>
    <property type="match status" value="1"/>
</dbReference>
<evidence type="ECO:0000256" key="5">
    <source>
        <dbReference type="ARBA" id="ARBA00012644"/>
    </source>
</evidence>
<dbReference type="Gene3D" id="2.80.10.50">
    <property type="match status" value="1"/>
</dbReference>
<keyword evidence="11" id="KW-0735">Signal-anchor</keyword>
<evidence type="ECO:0000256" key="9">
    <source>
        <dbReference type="ARBA" id="ARBA00022723"/>
    </source>
</evidence>
<comment type="subcellular location">
    <subcellularLocation>
        <location evidence="2 17">Golgi apparatus membrane</location>
        <topology evidence="2 17">Single-pass type II membrane protein</topology>
    </subcellularLocation>
</comment>
<dbReference type="InParanoid" id="A0A6P7IMP5"/>
<evidence type="ECO:0000256" key="6">
    <source>
        <dbReference type="ARBA" id="ARBA00022676"/>
    </source>
</evidence>
<comment type="similarity">
    <text evidence="4 17">Belongs to the glycosyltransferase 2 family. GalNAc-T subfamily.</text>
</comment>
<evidence type="ECO:0000256" key="1">
    <source>
        <dbReference type="ARBA" id="ARBA00001936"/>
    </source>
</evidence>
<reference evidence="20" key="1">
    <citation type="submission" date="2025-08" db="UniProtKB">
        <authorList>
            <consortium name="RefSeq"/>
        </authorList>
    </citation>
    <scope>IDENTIFICATION</scope>
</reference>
<dbReference type="PANTHER" id="PTHR11675">
    <property type="entry name" value="N-ACETYLGALACTOSAMINYLTRANSFERASE"/>
    <property type="match status" value="1"/>
</dbReference>
<dbReference type="AlphaFoldDB" id="A0A6P7IMP5"/>
<evidence type="ECO:0000256" key="15">
    <source>
        <dbReference type="ARBA" id="ARBA00023157"/>
    </source>
</evidence>
<dbReference type="Pfam" id="PF00535">
    <property type="entry name" value="Glycos_transf_2"/>
    <property type="match status" value="1"/>
</dbReference>
<evidence type="ECO:0000256" key="14">
    <source>
        <dbReference type="ARBA" id="ARBA00023136"/>
    </source>
</evidence>
<evidence type="ECO:0000256" key="4">
    <source>
        <dbReference type="ARBA" id="ARBA00005680"/>
    </source>
</evidence>
<keyword evidence="8 17" id="KW-0812">Transmembrane</keyword>
<name>A0A6P7IMP5_9TELE</name>
<dbReference type="RefSeq" id="XP_028266768.1">
    <property type="nucleotide sequence ID" value="XM_028410967.1"/>
</dbReference>
<evidence type="ECO:0000256" key="13">
    <source>
        <dbReference type="ARBA" id="ARBA00023034"/>
    </source>
</evidence>
<dbReference type="Gene3D" id="3.90.550.10">
    <property type="entry name" value="Spore Coat Polysaccharide Biosynthesis Protein SpsA, Chain A"/>
    <property type="match status" value="1"/>
</dbReference>
<dbReference type="GO" id="GO:0000139">
    <property type="term" value="C:Golgi membrane"/>
    <property type="evidence" value="ECO:0007669"/>
    <property type="project" value="UniProtKB-SubCell"/>
</dbReference>
<feature type="domain" description="Ricin B lectin" evidence="18">
    <location>
        <begin position="477"/>
        <end position="603"/>
    </location>
</feature>
<keyword evidence="16 17" id="KW-0464">Manganese</keyword>
<dbReference type="GO" id="GO:0016266">
    <property type="term" value="P:protein O-linked glycosylation via N-acetyl-galactosamine"/>
    <property type="evidence" value="ECO:0007669"/>
    <property type="project" value="UniProtKB-ARBA"/>
</dbReference>
<dbReference type="SUPFAM" id="SSF53448">
    <property type="entry name" value="Nucleotide-diphospho-sugar transferases"/>
    <property type="match status" value="1"/>
</dbReference>
<evidence type="ECO:0000313" key="20">
    <source>
        <dbReference type="RefSeq" id="XP_028266768.1"/>
    </source>
</evidence>
<dbReference type="OrthoDB" id="8712893at2759"/>
<evidence type="ECO:0000256" key="3">
    <source>
        <dbReference type="ARBA" id="ARBA00004922"/>
    </source>
</evidence>
<keyword evidence="6 17" id="KW-0328">Glycosyltransferase</keyword>
<keyword evidence="15 17" id="KW-1015">Disulfide bond</keyword>
<dbReference type="FunFam" id="3.90.550.10:FF:000021">
    <property type="entry name" value="Polypeptide N-acetylgalactosaminyltransferase"/>
    <property type="match status" value="1"/>
</dbReference>
<gene>
    <name evidence="20" type="primary">LOC114439167</name>
</gene>
<dbReference type="InterPro" id="IPR000772">
    <property type="entry name" value="Ricin_B_lectin"/>
</dbReference>
<evidence type="ECO:0000256" key="10">
    <source>
        <dbReference type="ARBA" id="ARBA00022734"/>
    </source>
</evidence>
<dbReference type="InterPro" id="IPR029044">
    <property type="entry name" value="Nucleotide-diphossugar_trans"/>
</dbReference>
<evidence type="ECO:0000256" key="11">
    <source>
        <dbReference type="ARBA" id="ARBA00022968"/>
    </source>
</evidence>
<protein>
    <recommendedName>
        <fullName evidence="5 17">Polypeptide N-acetylgalactosaminyltransferase</fullName>
        <ecNumber evidence="17">2.4.1.-</ecNumber>
    </recommendedName>
    <alternativeName>
        <fullName evidence="17">Protein-UDP acetylgalactosaminyltransferase</fullName>
    </alternativeName>
</protein>
<comment type="cofactor">
    <cofactor evidence="1 17">
        <name>Mn(2+)</name>
        <dbReference type="ChEBI" id="CHEBI:29035"/>
    </cofactor>
</comment>
<dbReference type="EC" id="2.4.1.-" evidence="17"/>
<comment type="pathway">
    <text evidence="3 17">Protein modification; protein glycosylation.</text>
</comment>